<evidence type="ECO:0000313" key="10">
    <source>
        <dbReference type="EMBL" id="KAG2203782.1"/>
    </source>
</evidence>
<evidence type="ECO:0000259" key="9">
    <source>
        <dbReference type="PROSITE" id="PS50157"/>
    </source>
</evidence>
<dbReference type="InterPro" id="IPR013087">
    <property type="entry name" value="Znf_C2H2_type"/>
</dbReference>
<evidence type="ECO:0000256" key="8">
    <source>
        <dbReference type="SAM" id="MobiDB-lite"/>
    </source>
</evidence>
<proteinExistence type="predicted"/>
<accession>A0A8H7V366</accession>
<dbReference type="GO" id="GO:0000981">
    <property type="term" value="F:DNA-binding transcription factor activity, RNA polymerase II-specific"/>
    <property type="evidence" value="ECO:0007669"/>
    <property type="project" value="InterPro"/>
</dbReference>
<feature type="domain" description="C2H2-type" evidence="9">
    <location>
        <begin position="17"/>
        <end position="47"/>
    </location>
</feature>
<dbReference type="PANTHER" id="PTHR40626">
    <property type="entry name" value="MIP31509P"/>
    <property type="match status" value="1"/>
</dbReference>
<sequence length="285" mass="32927">MPQKKRQAIRRSEPKLFRCTGFGICDMVFTRSEHLARHARKHTGEKPFQCAVSDCNRMFSRFDNMMQHTQTHSRTKKKDSNDDTLSAKEDSPMPVPQPKIYNPNTRMLPPHMYYQPMSPPSPTTSEQYHTQLQRPWPVYNSPQFHQSDMMLRHPNSPPVLHSVDTWYPNSPVESSIHKRRLSHVDLSTPIQELGTRADSSDDDEDDERQMSPISLDDCSKTRFRYAGVDITVDEYEALQGFGKFCAEPVVNETIRLPPLNSIYTGPHAFRQHITTVQESFQRGAH</sequence>
<feature type="region of interest" description="Disordered" evidence="8">
    <location>
        <begin position="187"/>
        <end position="212"/>
    </location>
</feature>
<name>A0A8H7V366_9FUNG</name>
<gene>
    <name evidence="10" type="ORF">INT47_012715</name>
</gene>
<dbReference type="InterPro" id="IPR036236">
    <property type="entry name" value="Znf_C2H2_sf"/>
</dbReference>
<dbReference type="GO" id="GO:0005634">
    <property type="term" value="C:nucleus"/>
    <property type="evidence" value="ECO:0007669"/>
    <property type="project" value="UniProtKB-SubCell"/>
</dbReference>
<keyword evidence="5" id="KW-0862">Zinc</keyword>
<dbReference type="GO" id="GO:0000978">
    <property type="term" value="F:RNA polymerase II cis-regulatory region sequence-specific DNA binding"/>
    <property type="evidence" value="ECO:0007669"/>
    <property type="project" value="InterPro"/>
</dbReference>
<evidence type="ECO:0000256" key="3">
    <source>
        <dbReference type="ARBA" id="ARBA00022737"/>
    </source>
</evidence>
<dbReference type="GO" id="GO:0008270">
    <property type="term" value="F:zinc ion binding"/>
    <property type="evidence" value="ECO:0007669"/>
    <property type="project" value="UniProtKB-KW"/>
</dbReference>
<organism evidence="10 11">
    <name type="scientific">Mucor saturninus</name>
    <dbReference type="NCBI Taxonomy" id="64648"/>
    <lineage>
        <taxon>Eukaryota</taxon>
        <taxon>Fungi</taxon>
        <taxon>Fungi incertae sedis</taxon>
        <taxon>Mucoromycota</taxon>
        <taxon>Mucoromycotina</taxon>
        <taxon>Mucoromycetes</taxon>
        <taxon>Mucorales</taxon>
        <taxon>Mucorineae</taxon>
        <taxon>Mucoraceae</taxon>
        <taxon>Mucor</taxon>
    </lineage>
</organism>
<dbReference type="OrthoDB" id="10018191at2759"/>
<dbReference type="FunFam" id="3.30.160.60:FF:002343">
    <property type="entry name" value="Zinc finger protein 33A"/>
    <property type="match status" value="1"/>
</dbReference>
<feature type="region of interest" description="Disordered" evidence="8">
    <location>
        <begin position="67"/>
        <end position="101"/>
    </location>
</feature>
<keyword evidence="6" id="KW-0539">Nucleus</keyword>
<evidence type="ECO:0000256" key="1">
    <source>
        <dbReference type="ARBA" id="ARBA00004123"/>
    </source>
</evidence>
<evidence type="ECO:0000256" key="7">
    <source>
        <dbReference type="PROSITE-ProRule" id="PRU00042"/>
    </source>
</evidence>
<dbReference type="Proteomes" id="UP000603453">
    <property type="component" value="Unassembled WGS sequence"/>
</dbReference>
<feature type="domain" description="C2H2-type" evidence="9">
    <location>
        <begin position="48"/>
        <end position="77"/>
    </location>
</feature>
<dbReference type="PROSITE" id="PS50157">
    <property type="entry name" value="ZINC_FINGER_C2H2_2"/>
    <property type="match status" value="2"/>
</dbReference>
<dbReference type="SMART" id="SM00355">
    <property type="entry name" value="ZnF_C2H2"/>
    <property type="match status" value="2"/>
</dbReference>
<dbReference type="AlphaFoldDB" id="A0A8H7V366"/>
<keyword evidence="4 7" id="KW-0863">Zinc-finger</keyword>
<protein>
    <recommendedName>
        <fullName evidence="9">C2H2-type domain-containing protein</fullName>
    </recommendedName>
</protein>
<reference evidence="10" key="1">
    <citation type="submission" date="2020-12" db="EMBL/GenBank/DDBJ databases">
        <title>Metabolic potential, ecology and presence of endohyphal bacteria is reflected in genomic diversity of Mucoromycotina.</title>
        <authorList>
            <person name="Muszewska A."/>
            <person name="Okrasinska A."/>
            <person name="Steczkiewicz K."/>
            <person name="Drgas O."/>
            <person name="Orlowska M."/>
            <person name="Perlinska-Lenart U."/>
            <person name="Aleksandrzak-Piekarczyk T."/>
            <person name="Szatraj K."/>
            <person name="Zielenkiewicz U."/>
            <person name="Pilsyk S."/>
            <person name="Malc E."/>
            <person name="Mieczkowski P."/>
            <person name="Kruszewska J.S."/>
            <person name="Biernat P."/>
            <person name="Pawlowska J."/>
        </authorList>
    </citation>
    <scope>NUCLEOTIDE SEQUENCE</scope>
    <source>
        <strain evidence="10">WA0000017839</strain>
    </source>
</reference>
<evidence type="ECO:0000256" key="2">
    <source>
        <dbReference type="ARBA" id="ARBA00022723"/>
    </source>
</evidence>
<evidence type="ECO:0000256" key="4">
    <source>
        <dbReference type="ARBA" id="ARBA00022771"/>
    </source>
</evidence>
<keyword evidence="2" id="KW-0479">Metal-binding</keyword>
<comment type="subcellular location">
    <subcellularLocation>
        <location evidence="1">Nucleus</location>
    </subcellularLocation>
</comment>
<keyword evidence="11" id="KW-1185">Reference proteome</keyword>
<evidence type="ECO:0000256" key="6">
    <source>
        <dbReference type="ARBA" id="ARBA00023242"/>
    </source>
</evidence>
<dbReference type="InterPro" id="IPR051059">
    <property type="entry name" value="VerF-like"/>
</dbReference>
<feature type="compositionally biased region" description="Basic and acidic residues" evidence="8">
    <location>
        <begin position="78"/>
        <end position="91"/>
    </location>
</feature>
<dbReference type="SUPFAM" id="SSF57667">
    <property type="entry name" value="beta-beta-alpha zinc fingers"/>
    <property type="match status" value="1"/>
</dbReference>
<dbReference type="GO" id="GO:0000785">
    <property type="term" value="C:chromatin"/>
    <property type="evidence" value="ECO:0007669"/>
    <property type="project" value="TreeGrafter"/>
</dbReference>
<evidence type="ECO:0000256" key="5">
    <source>
        <dbReference type="ARBA" id="ARBA00022833"/>
    </source>
</evidence>
<dbReference type="Pfam" id="PF00096">
    <property type="entry name" value="zf-C2H2"/>
    <property type="match status" value="2"/>
</dbReference>
<evidence type="ECO:0000313" key="11">
    <source>
        <dbReference type="Proteomes" id="UP000603453"/>
    </source>
</evidence>
<dbReference type="PANTHER" id="PTHR40626:SF11">
    <property type="entry name" value="ZINC FINGER PROTEIN YPR022C"/>
    <property type="match status" value="1"/>
</dbReference>
<comment type="caution">
    <text evidence="10">The sequence shown here is derived from an EMBL/GenBank/DDBJ whole genome shotgun (WGS) entry which is preliminary data.</text>
</comment>
<dbReference type="Gene3D" id="3.30.160.60">
    <property type="entry name" value="Classic Zinc Finger"/>
    <property type="match status" value="2"/>
</dbReference>
<dbReference type="PROSITE" id="PS00028">
    <property type="entry name" value="ZINC_FINGER_C2H2_1"/>
    <property type="match status" value="1"/>
</dbReference>
<keyword evidence="3" id="KW-0677">Repeat</keyword>
<dbReference type="EMBL" id="JAEPRD010000049">
    <property type="protein sequence ID" value="KAG2203782.1"/>
    <property type="molecule type" value="Genomic_DNA"/>
</dbReference>